<organism evidence="2 3">
    <name type="scientific">Fibrivirga algicola</name>
    <dbReference type="NCBI Taxonomy" id="2950420"/>
    <lineage>
        <taxon>Bacteria</taxon>
        <taxon>Pseudomonadati</taxon>
        <taxon>Bacteroidota</taxon>
        <taxon>Cytophagia</taxon>
        <taxon>Cytophagales</taxon>
        <taxon>Spirosomataceae</taxon>
        <taxon>Fibrivirga</taxon>
    </lineage>
</organism>
<sequence>MTFRLATPTDRPALIELLTQADLLTDDLPDDLGTFVLAFDADTLAGAAGVEVFGSTGLLRSVAVSPAYQSRQIGRQVVDAIYTLAQDSDVVDLYLITTTADGYFKRLGFGRVERSNVPDAIASTRQFSDLCPASSVVMKKEVAPKLEFR</sequence>
<dbReference type="PROSITE" id="PS51186">
    <property type="entry name" value="GNAT"/>
    <property type="match status" value="1"/>
</dbReference>
<name>A0ABX0QHW9_9BACT</name>
<dbReference type="CDD" id="cd04301">
    <property type="entry name" value="NAT_SF"/>
    <property type="match status" value="1"/>
</dbReference>
<dbReference type="InterPro" id="IPR000182">
    <property type="entry name" value="GNAT_dom"/>
</dbReference>
<evidence type="ECO:0000259" key="1">
    <source>
        <dbReference type="PROSITE" id="PS51186"/>
    </source>
</evidence>
<proteinExistence type="predicted"/>
<dbReference type="EMBL" id="WAEL01000006">
    <property type="protein sequence ID" value="NID12056.1"/>
    <property type="molecule type" value="Genomic_DNA"/>
</dbReference>
<dbReference type="Gene3D" id="3.40.630.30">
    <property type="match status" value="1"/>
</dbReference>
<dbReference type="Pfam" id="PF00583">
    <property type="entry name" value="Acetyltransf_1"/>
    <property type="match status" value="1"/>
</dbReference>
<dbReference type="RefSeq" id="WP_166692918.1">
    <property type="nucleotide sequence ID" value="NZ_WAEL01000006.1"/>
</dbReference>
<reference evidence="3" key="1">
    <citation type="submission" date="2019-09" db="EMBL/GenBank/DDBJ databases">
        <authorList>
            <person name="Jung D.-H."/>
        </authorList>
    </citation>
    <scope>NUCLEOTIDE SEQUENCE [LARGE SCALE GENOMIC DNA]</scope>
    <source>
        <strain evidence="3">JA-25</strain>
    </source>
</reference>
<protein>
    <submittedName>
        <fullName evidence="2">GNAT family N-acetyltransferase</fullName>
    </submittedName>
</protein>
<dbReference type="SUPFAM" id="SSF55729">
    <property type="entry name" value="Acyl-CoA N-acyltransferases (Nat)"/>
    <property type="match status" value="1"/>
</dbReference>
<dbReference type="InterPro" id="IPR016181">
    <property type="entry name" value="Acyl_CoA_acyltransferase"/>
</dbReference>
<dbReference type="Proteomes" id="UP000606008">
    <property type="component" value="Unassembled WGS sequence"/>
</dbReference>
<evidence type="ECO:0000313" key="2">
    <source>
        <dbReference type="EMBL" id="NID12056.1"/>
    </source>
</evidence>
<evidence type="ECO:0000313" key="3">
    <source>
        <dbReference type="Proteomes" id="UP000606008"/>
    </source>
</evidence>
<feature type="domain" description="N-acetyltransferase" evidence="1">
    <location>
        <begin position="1"/>
        <end position="143"/>
    </location>
</feature>
<accession>A0ABX0QHW9</accession>
<gene>
    <name evidence="2" type="ORF">F7231_17925</name>
</gene>
<keyword evidence="3" id="KW-1185">Reference proteome</keyword>
<reference evidence="3" key="2">
    <citation type="submission" date="2023-07" db="EMBL/GenBank/DDBJ databases">
        <authorList>
            <person name="Jung D.-H."/>
        </authorList>
    </citation>
    <scope>NUCLEOTIDE SEQUENCE [LARGE SCALE GENOMIC DNA]</scope>
    <source>
        <strain evidence="3">JA-25</strain>
    </source>
</reference>
<comment type="caution">
    <text evidence="2">The sequence shown here is derived from an EMBL/GenBank/DDBJ whole genome shotgun (WGS) entry which is preliminary data.</text>
</comment>
<dbReference type="NCBIfam" id="NF040501">
    <property type="entry name" value="resist_ArsN2"/>
    <property type="match status" value="1"/>
</dbReference>